<feature type="transmembrane region" description="Helical" evidence="1">
    <location>
        <begin position="36"/>
        <end position="54"/>
    </location>
</feature>
<dbReference type="EMBL" id="MFGJ01000001">
    <property type="protein sequence ID" value="OGF33474.1"/>
    <property type="molecule type" value="Genomic_DNA"/>
</dbReference>
<keyword evidence="1" id="KW-0812">Transmembrane</keyword>
<protein>
    <submittedName>
        <fullName evidence="2">Uncharacterized protein</fullName>
    </submittedName>
</protein>
<dbReference type="STRING" id="1798002.A2478_02165"/>
<keyword evidence="1" id="KW-1133">Transmembrane helix</keyword>
<evidence type="ECO:0000256" key="1">
    <source>
        <dbReference type="SAM" id="Phobius"/>
    </source>
</evidence>
<proteinExistence type="predicted"/>
<reference evidence="2 3" key="1">
    <citation type="journal article" date="2016" name="Nat. Commun.">
        <title>Thousands of microbial genomes shed light on interconnected biogeochemical processes in an aquifer system.</title>
        <authorList>
            <person name="Anantharaman K."/>
            <person name="Brown C.T."/>
            <person name="Hug L.A."/>
            <person name="Sharon I."/>
            <person name="Castelle C.J."/>
            <person name="Probst A.J."/>
            <person name="Thomas B.C."/>
            <person name="Singh A."/>
            <person name="Wilkins M.J."/>
            <person name="Karaoz U."/>
            <person name="Brodie E.L."/>
            <person name="Williams K.H."/>
            <person name="Hubbard S.S."/>
            <person name="Banfield J.F."/>
        </authorList>
    </citation>
    <scope>NUCLEOTIDE SEQUENCE [LARGE SCALE GENOMIC DNA]</scope>
</reference>
<keyword evidence="1" id="KW-0472">Membrane</keyword>
<evidence type="ECO:0000313" key="2">
    <source>
        <dbReference type="EMBL" id="OGF33474.1"/>
    </source>
</evidence>
<organism evidence="2 3">
    <name type="scientific">Candidatus Falkowbacteria bacterium RIFOXYC2_FULL_36_12</name>
    <dbReference type="NCBI Taxonomy" id="1798002"/>
    <lineage>
        <taxon>Bacteria</taxon>
        <taxon>Candidatus Falkowiibacteriota</taxon>
    </lineage>
</organism>
<gene>
    <name evidence="2" type="ORF">A2478_02165</name>
</gene>
<feature type="transmembrane region" description="Helical" evidence="1">
    <location>
        <begin position="12"/>
        <end position="30"/>
    </location>
</feature>
<comment type="caution">
    <text evidence="2">The sequence shown here is derived from an EMBL/GenBank/DDBJ whole genome shotgun (WGS) entry which is preliminary data.</text>
</comment>
<dbReference type="Proteomes" id="UP000179001">
    <property type="component" value="Unassembled WGS sequence"/>
</dbReference>
<name>A0A1F5T3D2_9BACT</name>
<sequence>MYKRKYKVITSILFLSSFFIFWIGSLVTIVYRNLDILLPGILCSFIFGAVASLIDDDKNMYESNKIANRRKE</sequence>
<dbReference type="AlphaFoldDB" id="A0A1F5T3D2"/>
<accession>A0A1F5T3D2</accession>
<evidence type="ECO:0000313" key="3">
    <source>
        <dbReference type="Proteomes" id="UP000179001"/>
    </source>
</evidence>